<dbReference type="EMBL" id="ACWF01000020">
    <property type="protein sequence ID" value="EHL79279.1"/>
    <property type="molecule type" value="Genomic_DNA"/>
</dbReference>
<evidence type="ECO:0008006" key="3">
    <source>
        <dbReference type="Google" id="ProtNLM"/>
    </source>
</evidence>
<reference evidence="1 2" key="1">
    <citation type="submission" date="2011-09" db="EMBL/GenBank/DDBJ databases">
        <title>The Genome Sequence of Bacillus smithii 7_3_47FAA.</title>
        <authorList>
            <consortium name="The Broad Institute Genome Sequencing Platform"/>
            <person name="Earl A."/>
            <person name="Ward D."/>
            <person name="Feldgarden M."/>
            <person name="Gevers D."/>
            <person name="Daigneault M."/>
            <person name="Strauss J."/>
            <person name="Allen-Vercoe E."/>
            <person name="Young S.K."/>
            <person name="Zeng Q."/>
            <person name="Gargeya S."/>
            <person name="Fitzgerald M."/>
            <person name="Haas B."/>
            <person name="Abouelleil A."/>
            <person name="Alvarado L."/>
            <person name="Arachchi H.M."/>
            <person name="Berlin A."/>
            <person name="Brown A."/>
            <person name="Chapman S.B."/>
            <person name="Chen Z."/>
            <person name="Dunbar C."/>
            <person name="Freedman E."/>
            <person name="Gearin G."/>
            <person name="Goldberg J."/>
            <person name="Griggs A."/>
            <person name="Gujja S."/>
            <person name="Heiman D."/>
            <person name="Howarth C."/>
            <person name="Larson L."/>
            <person name="Lui A."/>
            <person name="MacDonald P.J.P."/>
            <person name="Montmayeur A."/>
            <person name="Murphy C."/>
            <person name="Neiman D."/>
            <person name="Pearson M."/>
            <person name="Priest M."/>
            <person name="Roberts A."/>
            <person name="Saif S."/>
            <person name="Shea T."/>
            <person name="Shenoy N."/>
            <person name="Sisk P."/>
            <person name="Stolte C."/>
            <person name="Sykes S."/>
            <person name="Wortman J."/>
            <person name="Nusbaum C."/>
            <person name="Birren B."/>
        </authorList>
    </citation>
    <scope>NUCLEOTIDE SEQUENCE [LARGE SCALE GENOMIC DNA]</scope>
    <source>
        <strain evidence="1 2">7_3_47FAA</strain>
    </source>
</reference>
<organism evidence="1 2">
    <name type="scientific">Bacillus smithii 7_3_47FAA</name>
    <dbReference type="NCBI Taxonomy" id="665952"/>
    <lineage>
        <taxon>Bacteria</taxon>
        <taxon>Bacillati</taxon>
        <taxon>Bacillota</taxon>
        <taxon>Bacilli</taxon>
        <taxon>Bacillales</taxon>
        <taxon>Bacillaceae</taxon>
        <taxon>Bacillus</taxon>
    </lineage>
</organism>
<dbReference type="AlphaFoldDB" id="G9QHT2"/>
<keyword evidence="2" id="KW-1185">Reference proteome</keyword>
<evidence type="ECO:0000313" key="2">
    <source>
        <dbReference type="Proteomes" id="UP000011747"/>
    </source>
</evidence>
<dbReference type="HOGENOM" id="CLU_179078_0_0_9"/>
<dbReference type="Pfam" id="PF10850">
    <property type="entry name" value="DUF2653"/>
    <property type="match status" value="1"/>
</dbReference>
<dbReference type="RefSeq" id="WP_003352768.1">
    <property type="nucleotide sequence ID" value="NZ_JH414742.1"/>
</dbReference>
<sequence>METLKLSEQEIINAVCVYVAAKANVRPEDVITELLYDDDTGFGAEGEIAGVLHPLTEPQLIEAIRGWIKSEYQIDPYAAGIQLKLDDHEGIIAMINE</sequence>
<name>G9QHT2_9BACI</name>
<protein>
    <recommendedName>
        <fullName evidence="3">DUF2653 domain-containing protein</fullName>
    </recommendedName>
</protein>
<dbReference type="GeneID" id="87581622"/>
<dbReference type="PATRIC" id="fig|665952.3.peg.487"/>
<gene>
    <name evidence="1" type="ORF">HMPREF1015_01296</name>
</gene>
<evidence type="ECO:0000313" key="1">
    <source>
        <dbReference type="EMBL" id="EHL79279.1"/>
    </source>
</evidence>
<proteinExistence type="predicted"/>
<dbReference type="InterPro" id="IPR020516">
    <property type="entry name" value="Uncharacterised_YxcD"/>
</dbReference>
<dbReference type="Proteomes" id="UP000011747">
    <property type="component" value="Unassembled WGS sequence"/>
</dbReference>
<comment type="caution">
    <text evidence="1">The sequence shown here is derived from an EMBL/GenBank/DDBJ whole genome shotgun (WGS) entry which is preliminary data.</text>
</comment>
<accession>G9QHT2</accession>